<dbReference type="InterPro" id="IPR013382">
    <property type="entry name" value="CRISPR-assoc_prot_Cse2"/>
</dbReference>
<keyword evidence="3" id="KW-1185">Reference proteome</keyword>
<gene>
    <name evidence="2" type="primary">casB</name>
    <name evidence="2" type="ORF">RM877_32145</name>
</gene>
<dbReference type="RefSeq" id="WP_093835476.1">
    <property type="nucleotide sequence ID" value="NZ_JAVRES010000025.1"/>
</dbReference>
<dbReference type="Gene3D" id="1.10.520.40">
    <property type="entry name" value="CRISPR-associated protein Cse2"/>
    <property type="match status" value="1"/>
</dbReference>
<name>A0ABD5EXH3_9ACTN</name>
<comment type="caution">
    <text evidence="2">The sequence shown here is derived from an EMBL/GenBank/DDBJ whole genome shotgun (WGS) entry which is preliminary data.</text>
</comment>
<feature type="compositionally biased region" description="Low complexity" evidence="1">
    <location>
        <begin position="220"/>
        <end position="236"/>
    </location>
</feature>
<evidence type="ECO:0000256" key="1">
    <source>
        <dbReference type="SAM" id="MobiDB-lite"/>
    </source>
</evidence>
<proteinExistence type="predicted"/>
<dbReference type="NCBIfam" id="TIGR02548">
    <property type="entry name" value="casB_cse2"/>
    <property type="match status" value="1"/>
</dbReference>
<evidence type="ECO:0000313" key="2">
    <source>
        <dbReference type="EMBL" id="MDT0439326.1"/>
    </source>
</evidence>
<dbReference type="Proteomes" id="UP001183535">
    <property type="component" value="Unassembled WGS sequence"/>
</dbReference>
<dbReference type="InterPro" id="IPR038287">
    <property type="entry name" value="Cse2_sf"/>
</dbReference>
<protein>
    <submittedName>
        <fullName evidence="2">Type I-E CRISPR-associated protein Cse2/CasB</fullName>
    </submittedName>
</protein>
<feature type="region of interest" description="Disordered" evidence="1">
    <location>
        <begin position="1"/>
        <end position="24"/>
    </location>
</feature>
<reference evidence="3" key="1">
    <citation type="submission" date="2023-07" db="EMBL/GenBank/DDBJ databases">
        <title>30 novel species of actinomycetes from the DSMZ collection.</title>
        <authorList>
            <person name="Nouioui I."/>
        </authorList>
    </citation>
    <scope>NUCLEOTIDE SEQUENCE [LARGE SCALE GENOMIC DNA]</scope>
    <source>
        <strain evidence="3">DSM 41981</strain>
    </source>
</reference>
<accession>A0ABD5EXH3</accession>
<organism evidence="2 3">
    <name type="scientific">Streptomyces doudnae</name>
    <dbReference type="NCBI Taxonomy" id="3075536"/>
    <lineage>
        <taxon>Bacteria</taxon>
        <taxon>Bacillati</taxon>
        <taxon>Actinomycetota</taxon>
        <taxon>Actinomycetes</taxon>
        <taxon>Kitasatosporales</taxon>
        <taxon>Streptomycetaceae</taxon>
        <taxon>Streptomyces</taxon>
    </lineage>
</organism>
<dbReference type="EMBL" id="JAVRES010000025">
    <property type="protein sequence ID" value="MDT0439326.1"/>
    <property type="molecule type" value="Genomic_DNA"/>
</dbReference>
<sequence>MTARPPAPATSGTRRTPLGPVGSAVHRHVTSLQRGYLDDRGDAVSALARLRRGIGRPAGETADLWGLVGTEPLYEQYERRELTEDELRRAEEAAHAAVTLWSLHQQSHHTARMHRRPGPELGAAVRRLAPGAEIDEPTRKRFVRAGTAADPVVLAGRLRELVLLLRREAVALDYGLLADQLYIWQGPGGARSVRRSWGRSYLAVPRGGSGEDPGTAGRNAPGSGADGDGPQDPDTTTPEDETS</sequence>
<dbReference type="AlphaFoldDB" id="A0ABD5EXH3"/>
<evidence type="ECO:0000313" key="3">
    <source>
        <dbReference type="Proteomes" id="UP001183535"/>
    </source>
</evidence>
<feature type="region of interest" description="Disordered" evidence="1">
    <location>
        <begin position="202"/>
        <end position="243"/>
    </location>
</feature>
<dbReference type="Pfam" id="PF09485">
    <property type="entry name" value="CRISPR_Cse2"/>
    <property type="match status" value="1"/>
</dbReference>